<sequence>MTSIFPTMDPRARASVDTLKFIVVGGGIAGLTCAYLLKKAGHRVVVLERSPRIGKMPIHHGGLRVPPNMTRLLQELPGTGELLKTKATKITGVLFHQCDSNNTAPELVGKLVYAEEMMSDLGADLYTITHKDFHDYLLSLCDSIAVELHYDFEVEDIITGIPGPTVIGKSGERVTGDIVIGADGKNSVTRKVLLNEQVEAEDEAEEADSLGIKGSFGLRKPAFPPLNALIGATMSIPISLIQSDPELTSLVHVGEQEIYARMFMGNGTNIFISRYGPDRYELALTYSTPPAFDVNDGDWLSGGTPTKDILEKVEEYDFRIKKLIQLVPTCYWNVQNVHTLLRYISKLDQVVVIGDAAHATYINGTHNTGAAFEDAFTLGQLFSRLTPADSKLNASLLLNGYQQIRQKRTHALEKSSMDTMILMGLVPGPERDGRNNGLRLTISLEGPDDATLEHVWTEYSDQFDYESRDNVAEWWMNWARPIKTRANLLVRRSY</sequence>
<dbReference type="Pfam" id="PF13450">
    <property type="entry name" value="NAD_binding_8"/>
    <property type="match status" value="1"/>
</dbReference>
<dbReference type="SUPFAM" id="SSF51905">
    <property type="entry name" value="FAD/NAD(P)-binding domain"/>
    <property type="match status" value="1"/>
</dbReference>
<comment type="caution">
    <text evidence="4">The sequence shown here is derived from an EMBL/GenBank/DDBJ whole genome shotgun (WGS) entry which is preliminary data.</text>
</comment>
<dbReference type="PRINTS" id="PR00420">
    <property type="entry name" value="RNGMNOXGNASE"/>
</dbReference>
<evidence type="ECO:0000256" key="2">
    <source>
        <dbReference type="ARBA" id="ARBA00023002"/>
    </source>
</evidence>
<name>A0A9P5QAX8_9AGAR</name>
<dbReference type="Gene3D" id="3.50.50.60">
    <property type="entry name" value="FAD/NAD(P)-binding domain"/>
    <property type="match status" value="1"/>
</dbReference>
<evidence type="ECO:0000256" key="3">
    <source>
        <dbReference type="ARBA" id="ARBA00023033"/>
    </source>
</evidence>
<dbReference type="InterPro" id="IPR050493">
    <property type="entry name" value="FAD-dep_Monooxygenase_BioMet"/>
</dbReference>
<dbReference type="InterPro" id="IPR036188">
    <property type="entry name" value="FAD/NAD-bd_sf"/>
</dbReference>
<dbReference type="PANTHER" id="PTHR13789:SF147">
    <property type="entry name" value="PUTATIVE (AFU_ORTHOLOGUE AFUA_2G01950)-RELATED"/>
    <property type="match status" value="1"/>
</dbReference>
<organism evidence="4 5">
    <name type="scientific">Rhodocollybia butyracea</name>
    <dbReference type="NCBI Taxonomy" id="206335"/>
    <lineage>
        <taxon>Eukaryota</taxon>
        <taxon>Fungi</taxon>
        <taxon>Dikarya</taxon>
        <taxon>Basidiomycota</taxon>
        <taxon>Agaricomycotina</taxon>
        <taxon>Agaricomycetes</taxon>
        <taxon>Agaricomycetidae</taxon>
        <taxon>Agaricales</taxon>
        <taxon>Marasmiineae</taxon>
        <taxon>Omphalotaceae</taxon>
        <taxon>Rhodocollybia</taxon>
    </lineage>
</organism>
<keyword evidence="2" id="KW-0560">Oxidoreductase</keyword>
<evidence type="ECO:0000313" key="5">
    <source>
        <dbReference type="Proteomes" id="UP000772434"/>
    </source>
</evidence>
<dbReference type="OrthoDB" id="5428495at2759"/>
<protein>
    <recommendedName>
        <fullName evidence="6">FAD-binding domain-containing protein</fullName>
    </recommendedName>
</protein>
<keyword evidence="3" id="KW-0503">Monooxygenase</keyword>
<gene>
    <name evidence="4" type="ORF">BDP27DRAFT_1310312</name>
</gene>
<dbReference type="Proteomes" id="UP000772434">
    <property type="component" value="Unassembled WGS sequence"/>
</dbReference>
<proteinExistence type="inferred from homology"/>
<dbReference type="GO" id="GO:0004497">
    <property type="term" value="F:monooxygenase activity"/>
    <property type="evidence" value="ECO:0007669"/>
    <property type="project" value="UniProtKB-KW"/>
</dbReference>
<evidence type="ECO:0000256" key="1">
    <source>
        <dbReference type="ARBA" id="ARBA00007992"/>
    </source>
</evidence>
<dbReference type="AlphaFoldDB" id="A0A9P5QAX8"/>
<dbReference type="PANTHER" id="PTHR13789">
    <property type="entry name" value="MONOOXYGENASE"/>
    <property type="match status" value="1"/>
</dbReference>
<reference evidence="4" key="1">
    <citation type="submission" date="2020-11" db="EMBL/GenBank/DDBJ databases">
        <authorList>
            <consortium name="DOE Joint Genome Institute"/>
            <person name="Ahrendt S."/>
            <person name="Riley R."/>
            <person name="Andreopoulos W."/>
            <person name="Labutti K."/>
            <person name="Pangilinan J."/>
            <person name="Ruiz-Duenas F.J."/>
            <person name="Barrasa J.M."/>
            <person name="Sanchez-Garcia M."/>
            <person name="Camarero S."/>
            <person name="Miyauchi S."/>
            <person name="Serrano A."/>
            <person name="Linde D."/>
            <person name="Babiker R."/>
            <person name="Drula E."/>
            <person name="Ayuso-Fernandez I."/>
            <person name="Pacheco R."/>
            <person name="Padilla G."/>
            <person name="Ferreira P."/>
            <person name="Barriuso J."/>
            <person name="Kellner H."/>
            <person name="Castanera R."/>
            <person name="Alfaro M."/>
            <person name="Ramirez L."/>
            <person name="Pisabarro A.G."/>
            <person name="Kuo A."/>
            <person name="Tritt A."/>
            <person name="Lipzen A."/>
            <person name="He G."/>
            <person name="Yan M."/>
            <person name="Ng V."/>
            <person name="Cullen D."/>
            <person name="Martin F."/>
            <person name="Rosso M.-N."/>
            <person name="Henrissat B."/>
            <person name="Hibbett D."/>
            <person name="Martinez A.T."/>
            <person name="Grigoriev I.V."/>
        </authorList>
    </citation>
    <scope>NUCLEOTIDE SEQUENCE</scope>
    <source>
        <strain evidence="4">AH 40177</strain>
    </source>
</reference>
<keyword evidence="5" id="KW-1185">Reference proteome</keyword>
<comment type="similarity">
    <text evidence="1">Belongs to the paxM FAD-dependent monooxygenase family.</text>
</comment>
<accession>A0A9P5QAX8</accession>
<evidence type="ECO:0000313" key="4">
    <source>
        <dbReference type="EMBL" id="KAF9078863.1"/>
    </source>
</evidence>
<dbReference type="EMBL" id="JADNRY010000001">
    <property type="protein sequence ID" value="KAF9078863.1"/>
    <property type="molecule type" value="Genomic_DNA"/>
</dbReference>
<evidence type="ECO:0008006" key="6">
    <source>
        <dbReference type="Google" id="ProtNLM"/>
    </source>
</evidence>